<dbReference type="InterPro" id="IPR038765">
    <property type="entry name" value="Papain-like_cys_pep_sf"/>
</dbReference>
<dbReference type="SUPFAM" id="SSF54001">
    <property type="entry name" value="Cysteine proteinases"/>
    <property type="match status" value="1"/>
</dbReference>
<keyword evidence="4" id="KW-0788">Thiol protease</keyword>
<evidence type="ECO:0000256" key="2">
    <source>
        <dbReference type="ARBA" id="ARBA00022670"/>
    </source>
</evidence>
<dbReference type="Gene3D" id="3.40.395.10">
    <property type="entry name" value="Adenoviral Proteinase, Chain A"/>
    <property type="match status" value="1"/>
</dbReference>
<dbReference type="GO" id="GO:0006508">
    <property type="term" value="P:proteolysis"/>
    <property type="evidence" value="ECO:0007669"/>
    <property type="project" value="UniProtKB-KW"/>
</dbReference>
<dbReference type="GO" id="GO:0008234">
    <property type="term" value="F:cysteine-type peptidase activity"/>
    <property type="evidence" value="ECO:0007669"/>
    <property type="project" value="UniProtKB-KW"/>
</dbReference>
<dbReference type="GO" id="GO:0019783">
    <property type="term" value="F:ubiquitin-like protein peptidase activity"/>
    <property type="evidence" value="ECO:0007669"/>
    <property type="project" value="UniProtKB-ARBA"/>
</dbReference>
<evidence type="ECO:0000256" key="1">
    <source>
        <dbReference type="ARBA" id="ARBA00005234"/>
    </source>
</evidence>
<dbReference type="PROSITE" id="PS50600">
    <property type="entry name" value="ULP_PROTEASE"/>
    <property type="match status" value="1"/>
</dbReference>
<evidence type="ECO:0000313" key="6">
    <source>
        <dbReference type="EMBL" id="KIJ30687.1"/>
    </source>
</evidence>
<reference evidence="6 7" key="1">
    <citation type="submission" date="2014-06" db="EMBL/GenBank/DDBJ databases">
        <title>Evolutionary Origins and Diversification of the Mycorrhizal Mutualists.</title>
        <authorList>
            <consortium name="DOE Joint Genome Institute"/>
            <consortium name="Mycorrhizal Genomics Consortium"/>
            <person name="Kohler A."/>
            <person name="Kuo A."/>
            <person name="Nagy L.G."/>
            <person name="Floudas D."/>
            <person name="Copeland A."/>
            <person name="Barry K.W."/>
            <person name="Cichocki N."/>
            <person name="Veneault-Fourrey C."/>
            <person name="LaButti K."/>
            <person name="Lindquist E.A."/>
            <person name="Lipzen A."/>
            <person name="Lundell T."/>
            <person name="Morin E."/>
            <person name="Murat C."/>
            <person name="Riley R."/>
            <person name="Ohm R."/>
            <person name="Sun H."/>
            <person name="Tunlid A."/>
            <person name="Henrissat B."/>
            <person name="Grigoriev I.V."/>
            <person name="Hibbett D.S."/>
            <person name="Martin F."/>
        </authorList>
    </citation>
    <scope>NUCLEOTIDE SEQUENCE [LARGE SCALE GENOMIC DNA]</scope>
    <source>
        <strain evidence="6 7">SS14</strain>
    </source>
</reference>
<dbReference type="MEROPS" id="C48.001"/>
<keyword evidence="3" id="KW-0378">Hydrolase</keyword>
<dbReference type="PANTHER" id="PTHR46915:SF2">
    <property type="entry name" value="UBIQUITIN-LIKE PROTEASE 4"/>
    <property type="match status" value="1"/>
</dbReference>
<dbReference type="EMBL" id="KN837256">
    <property type="protein sequence ID" value="KIJ30687.1"/>
    <property type="molecule type" value="Genomic_DNA"/>
</dbReference>
<comment type="similarity">
    <text evidence="1">Belongs to the peptidase C48 family.</text>
</comment>
<dbReference type="GO" id="GO:0016926">
    <property type="term" value="P:protein desumoylation"/>
    <property type="evidence" value="ECO:0007669"/>
    <property type="project" value="UniProtKB-ARBA"/>
</dbReference>
<dbReference type="AlphaFoldDB" id="A0A0C9UP52"/>
<evidence type="ECO:0000259" key="5">
    <source>
        <dbReference type="PROSITE" id="PS50600"/>
    </source>
</evidence>
<evidence type="ECO:0000256" key="3">
    <source>
        <dbReference type="ARBA" id="ARBA00022801"/>
    </source>
</evidence>
<proteinExistence type="inferred from homology"/>
<gene>
    <name evidence="6" type="ORF">M422DRAFT_267733</name>
</gene>
<dbReference type="Pfam" id="PF02902">
    <property type="entry name" value="Peptidase_C48"/>
    <property type="match status" value="1"/>
</dbReference>
<sequence length="325" mass="36744">MPPNGSKRTPKTRMGPPAGVAVIYISSDEETGPTQLPTYMTPPRSPSPVRCRWRRDSIVIISSDDETSSTKQAEQYLSYLSTGTAEGARWTRVPLVSLARLDPGCWLDDHLVEMGLSLWFERFTASCHSTGRLKVLSSFFFTNYTARGYPAVAHWTKRWSPFDFDLIVIPVHDVNHWFSCVIIGARNSIAGLPTKPPIDIISMDSLAIERASARDSVSAWLIIEFNKKFPKEHHRQVPSIVSRDLPVPQQPNFFDCGLYMIHYVNHFVRHSNSLLQALNSDSSGYQDPGIWRTDLALHARSDFAVHVRRYARMAYESESEARTSS</sequence>
<protein>
    <recommendedName>
        <fullName evidence="5">Ubiquitin-like protease family profile domain-containing protein</fullName>
    </recommendedName>
</protein>
<dbReference type="Proteomes" id="UP000054279">
    <property type="component" value="Unassembled WGS sequence"/>
</dbReference>
<keyword evidence="7" id="KW-1185">Reference proteome</keyword>
<evidence type="ECO:0000256" key="4">
    <source>
        <dbReference type="ARBA" id="ARBA00022807"/>
    </source>
</evidence>
<dbReference type="OrthoDB" id="442460at2759"/>
<feature type="domain" description="Ubiquitin-like protease family profile" evidence="5">
    <location>
        <begin position="59"/>
        <end position="267"/>
    </location>
</feature>
<name>A0A0C9UP52_SPHS4</name>
<dbReference type="PANTHER" id="PTHR46915">
    <property type="entry name" value="UBIQUITIN-LIKE PROTEASE 4-RELATED"/>
    <property type="match status" value="1"/>
</dbReference>
<accession>A0A0C9UP52</accession>
<organism evidence="6 7">
    <name type="scientific">Sphaerobolus stellatus (strain SS14)</name>
    <dbReference type="NCBI Taxonomy" id="990650"/>
    <lineage>
        <taxon>Eukaryota</taxon>
        <taxon>Fungi</taxon>
        <taxon>Dikarya</taxon>
        <taxon>Basidiomycota</taxon>
        <taxon>Agaricomycotina</taxon>
        <taxon>Agaricomycetes</taxon>
        <taxon>Phallomycetidae</taxon>
        <taxon>Geastrales</taxon>
        <taxon>Sphaerobolaceae</taxon>
        <taxon>Sphaerobolus</taxon>
    </lineage>
</organism>
<dbReference type="InterPro" id="IPR003653">
    <property type="entry name" value="Peptidase_C48_C"/>
</dbReference>
<dbReference type="HOGENOM" id="CLU_070654_0_0_1"/>
<keyword evidence="2" id="KW-0645">Protease</keyword>
<evidence type="ECO:0000313" key="7">
    <source>
        <dbReference type="Proteomes" id="UP000054279"/>
    </source>
</evidence>